<dbReference type="InterPro" id="IPR027434">
    <property type="entry name" value="Homing_endonucl"/>
</dbReference>
<dbReference type="PROSITE" id="PS50819">
    <property type="entry name" value="INTEIN_ENDONUCLEASE"/>
    <property type="match status" value="1"/>
</dbReference>
<dbReference type="Proteomes" id="UP001140094">
    <property type="component" value="Unassembled WGS sequence"/>
</dbReference>
<dbReference type="InterPro" id="IPR004042">
    <property type="entry name" value="Intein_endonuc_central"/>
</dbReference>
<evidence type="ECO:0000256" key="2">
    <source>
        <dbReference type="ARBA" id="ARBA00023000"/>
    </source>
</evidence>
<feature type="region of interest" description="Disordered" evidence="3">
    <location>
        <begin position="180"/>
        <end position="235"/>
    </location>
</feature>
<protein>
    <recommendedName>
        <fullName evidence="4">DOD-type homing endonuclease domain-containing protein</fullName>
    </recommendedName>
</protein>
<evidence type="ECO:0000259" key="4">
    <source>
        <dbReference type="PROSITE" id="PS50819"/>
    </source>
</evidence>
<dbReference type="OrthoDB" id="1413014at2759"/>
<proteinExistence type="predicted"/>
<dbReference type="InterPro" id="IPR003587">
    <property type="entry name" value="Hint_dom_N"/>
</dbReference>
<accession>A0A9W8HT14</accession>
<dbReference type="GO" id="GO:0007005">
    <property type="term" value="P:mitochondrion organization"/>
    <property type="evidence" value="ECO:0007669"/>
    <property type="project" value="TreeGrafter"/>
</dbReference>
<name>A0A9W8HT14_9FUNG</name>
<keyword evidence="2" id="KW-0651">Protein splicing</keyword>
<keyword evidence="1" id="KW-0068">Autocatalytic cleavage</keyword>
<dbReference type="CDD" id="cd00081">
    <property type="entry name" value="Hint"/>
    <property type="match status" value="1"/>
</dbReference>
<organism evidence="5 6">
    <name type="scientific">Coemansia guatemalensis</name>
    <dbReference type="NCBI Taxonomy" id="2761395"/>
    <lineage>
        <taxon>Eukaryota</taxon>
        <taxon>Fungi</taxon>
        <taxon>Fungi incertae sedis</taxon>
        <taxon>Zoopagomycota</taxon>
        <taxon>Kickxellomycotina</taxon>
        <taxon>Kickxellomycetes</taxon>
        <taxon>Kickxellales</taxon>
        <taxon>Kickxellaceae</taxon>
        <taxon>Coemansia</taxon>
    </lineage>
</organism>
<dbReference type="SUPFAM" id="SSF52540">
    <property type="entry name" value="P-loop containing nucleoside triphosphate hydrolases"/>
    <property type="match status" value="1"/>
</dbReference>
<dbReference type="GO" id="GO:0005524">
    <property type="term" value="F:ATP binding"/>
    <property type="evidence" value="ECO:0007669"/>
    <property type="project" value="InterPro"/>
</dbReference>
<dbReference type="AlphaFoldDB" id="A0A9W8HT14"/>
<evidence type="ECO:0000256" key="1">
    <source>
        <dbReference type="ARBA" id="ARBA00022813"/>
    </source>
</evidence>
<dbReference type="NCBIfam" id="TIGR01445">
    <property type="entry name" value="intein_Nterm"/>
    <property type="match status" value="1"/>
</dbReference>
<feature type="domain" description="DOD-type homing endonuclease" evidence="4">
    <location>
        <begin position="558"/>
        <end position="688"/>
    </location>
</feature>
<dbReference type="PANTHER" id="PTHR23076:SF97">
    <property type="entry name" value="ATP-DEPENDENT ZINC METALLOPROTEASE YME1L1"/>
    <property type="match status" value="1"/>
</dbReference>
<dbReference type="InterPro" id="IPR036844">
    <property type="entry name" value="Hint_dom_sf"/>
</dbReference>
<dbReference type="InterPro" id="IPR006141">
    <property type="entry name" value="Intein_N"/>
</dbReference>
<sequence length="741" mass="80443">MASVAGRALSSSATYTQKEKAYTLLSGARHLSTTRQVPGWGSHSGYSAALSSNKVTATATPFDYAAQRRLALLKDAANSQADNAEAQNAYYRELLKPKMRDSKAPLVVARIEQGDRAADMATLQLYLLALMQSKSTPDRAAMRLIELLKARPQLVTQLVGVGGSAGYEKVLQMLANAKNQQDVTENEADSSPQQHKKDEEKPKKDEHDFQLFEDEDDGDYAGNKKGTGAHDGSSSKPLHVVVQEKTGSVIWSGAKWLFSTFLYAFLFLTFLDVVFESSGLMKAPNKAGEFKPEESTTQVRFSDVQGCEEAKEELQELVQFLKSPQDFAEVGGRLPKGVLLTGPPGTGKTLLARAVAGEAEVPFFFMSGSEFDEIYVGVGASVTGDTQVLVKDGDGIRLMEIGAYIDKYYPGAQEGYVIPVDGVQTLGYNGGSTMRGSAWTKVRQVYRHKVDEVYEIKYLGDTVRTTGDHSVFIRTADGIKATQARNLCVGDMLVDMPYSDNLRSSESASGFAGNGRMAAPLSMCAPEIGFSARQGLRAACFEQGIPEDIVVTPALLWLFGIYAGRGRIKENGLQLHFGSSEQELAQRVMRNMEDVFGVSSSEASITSGNEGSLVLAYSPLVAQFFERNCGSCAVDGKHIPEPLWTASSGMYQSYLEGYALGTGCKQSQSGPLRVASADQQLLRELVWLASMHRFKATLHNSSSVKETPGAATDSVTQCWMLEIWPAQHTAASAVDALQHRK</sequence>
<dbReference type="Gene3D" id="3.10.28.10">
    <property type="entry name" value="Homing endonucleases"/>
    <property type="match status" value="1"/>
</dbReference>
<dbReference type="GO" id="GO:0005743">
    <property type="term" value="C:mitochondrial inner membrane"/>
    <property type="evidence" value="ECO:0007669"/>
    <property type="project" value="TreeGrafter"/>
</dbReference>
<feature type="compositionally biased region" description="Basic and acidic residues" evidence="3">
    <location>
        <begin position="195"/>
        <end position="210"/>
    </location>
</feature>
<dbReference type="Pfam" id="PF00004">
    <property type="entry name" value="AAA"/>
    <property type="match status" value="1"/>
</dbReference>
<reference evidence="5" key="1">
    <citation type="submission" date="2022-07" db="EMBL/GenBank/DDBJ databases">
        <title>Phylogenomic reconstructions and comparative analyses of Kickxellomycotina fungi.</title>
        <authorList>
            <person name="Reynolds N.K."/>
            <person name="Stajich J.E."/>
            <person name="Barry K."/>
            <person name="Grigoriev I.V."/>
            <person name="Crous P."/>
            <person name="Smith M.E."/>
        </authorList>
    </citation>
    <scope>NUCLEOTIDE SEQUENCE</scope>
    <source>
        <strain evidence="5">NRRL 1565</strain>
    </source>
</reference>
<gene>
    <name evidence="5" type="ORF">H4R20_003763</name>
</gene>
<dbReference type="GO" id="GO:0016887">
    <property type="term" value="F:ATP hydrolysis activity"/>
    <property type="evidence" value="ECO:0007669"/>
    <property type="project" value="InterPro"/>
</dbReference>
<dbReference type="EMBL" id="JANBUO010000848">
    <property type="protein sequence ID" value="KAJ2801223.1"/>
    <property type="molecule type" value="Genomic_DNA"/>
</dbReference>
<dbReference type="InterPro" id="IPR003959">
    <property type="entry name" value="ATPase_AAA_core"/>
</dbReference>
<evidence type="ECO:0000313" key="6">
    <source>
        <dbReference type="Proteomes" id="UP001140094"/>
    </source>
</evidence>
<comment type="caution">
    <text evidence="5">The sequence shown here is derived from an EMBL/GenBank/DDBJ whole genome shotgun (WGS) entry which is preliminary data.</text>
</comment>
<dbReference type="Gene3D" id="3.40.50.300">
    <property type="entry name" value="P-loop containing nucleotide triphosphate hydrolases"/>
    <property type="match status" value="1"/>
</dbReference>
<dbReference type="InterPro" id="IPR027417">
    <property type="entry name" value="P-loop_NTPase"/>
</dbReference>
<feature type="non-terminal residue" evidence="5">
    <location>
        <position position="741"/>
    </location>
</feature>
<dbReference type="Gene3D" id="2.170.16.10">
    <property type="entry name" value="Hedgehog/Intein (Hint) domain"/>
    <property type="match status" value="1"/>
</dbReference>
<dbReference type="SMART" id="SM00306">
    <property type="entry name" value="HintN"/>
    <property type="match status" value="1"/>
</dbReference>
<dbReference type="PANTHER" id="PTHR23076">
    <property type="entry name" value="METALLOPROTEASE M41 FTSH"/>
    <property type="match status" value="1"/>
</dbReference>
<dbReference type="PROSITE" id="PS50817">
    <property type="entry name" value="INTEIN_N_TER"/>
    <property type="match status" value="1"/>
</dbReference>
<evidence type="ECO:0000313" key="5">
    <source>
        <dbReference type="EMBL" id="KAJ2801223.1"/>
    </source>
</evidence>
<evidence type="ECO:0000256" key="3">
    <source>
        <dbReference type="SAM" id="MobiDB-lite"/>
    </source>
</evidence>
<dbReference type="GO" id="GO:0006515">
    <property type="term" value="P:protein quality control for misfolded or incompletely synthesized proteins"/>
    <property type="evidence" value="ECO:0007669"/>
    <property type="project" value="TreeGrafter"/>
</dbReference>
<dbReference type="SUPFAM" id="SSF51294">
    <property type="entry name" value="Hedgehog/intein (Hint) domain"/>
    <property type="match status" value="1"/>
</dbReference>
<dbReference type="GO" id="GO:0004176">
    <property type="term" value="F:ATP-dependent peptidase activity"/>
    <property type="evidence" value="ECO:0007669"/>
    <property type="project" value="TreeGrafter"/>
</dbReference>
<dbReference type="GO" id="GO:0016539">
    <property type="term" value="P:intein-mediated protein splicing"/>
    <property type="evidence" value="ECO:0007669"/>
    <property type="project" value="InterPro"/>
</dbReference>
<keyword evidence="6" id="KW-1185">Reference proteome</keyword>
<dbReference type="GO" id="GO:0004519">
    <property type="term" value="F:endonuclease activity"/>
    <property type="evidence" value="ECO:0007669"/>
    <property type="project" value="InterPro"/>
</dbReference>